<feature type="transmembrane region" description="Helical" evidence="7">
    <location>
        <begin position="250"/>
        <end position="274"/>
    </location>
</feature>
<dbReference type="Pfam" id="PF00005">
    <property type="entry name" value="ABC_tran"/>
    <property type="match status" value="1"/>
</dbReference>
<dbReference type="GeneID" id="83879496"/>
<evidence type="ECO:0000256" key="4">
    <source>
        <dbReference type="ARBA" id="ARBA00022840"/>
    </source>
</evidence>
<feature type="transmembrane region" description="Helical" evidence="7">
    <location>
        <begin position="7"/>
        <end position="36"/>
    </location>
</feature>
<dbReference type="InterPro" id="IPR017871">
    <property type="entry name" value="ABC_transporter-like_CS"/>
</dbReference>
<evidence type="ECO:0000256" key="7">
    <source>
        <dbReference type="SAM" id="Phobius"/>
    </source>
</evidence>
<evidence type="ECO:0000256" key="5">
    <source>
        <dbReference type="ARBA" id="ARBA00022989"/>
    </source>
</evidence>
<dbReference type="GO" id="GO:0005886">
    <property type="term" value="C:plasma membrane"/>
    <property type="evidence" value="ECO:0007669"/>
    <property type="project" value="UniProtKB-SubCell"/>
</dbReference>
<sequence length="548" mass="57913">MSALWKAFVLIWNAAPAAMWRGALMAVAVLLMGAALLGLSGWFITATGLAGIAGIGIAFDVFRPSAGVRFLALGRAGARYGERIFTHDATLRALSTLRISLMRRLSRLSLPEMQRLRGPLALTRITADVDALDGIVLRVGLPIAAGLITHVVVFVGLWALTDIALAVTIACGYVLGGGIILLRLARRTYAPSRHAEEASQTLRRDTIGLMRGRSDLFLQGRVRSSLDRLHDTDDAMRAAMESLDTTERHAGMALSVLGTVVSGLALAIGSYLVTNGELDPARAAIGFFVALALAETLLPLRRGLAEIGRIRDAAERIFQVEEQGQGPARIGGQAKGHGIDVRAVTFRRSDTAVPVLENLSLKVAAGETVALTGPSGSGKSTLLAILAGTEPDFEGHVTIAGQDLCAFGERELRSKLTFVPQRAALVSGSIFDNLALAKSDLSESEAFEILDVACLTSVVERLVGLQGTLGEGGAGLSGGEARRLVLARALLRRPCVLLLDEPTEGLDAATARHVLSNIRALVPEAAILMASHRTSEIESADRIVSIKG</sequence>
<dbReference type="PROSITE" id="PS50929">
    <property type="entry name" value="ABC_TM1F"/>
    <property type="match status" value="1"/>
</dbReference>
<evidence type="ECO:0000259" key="9">
    <source>
        <dbReference type="PROSITE" id="PS50929"/>
    </source>
</evidence>
<dbReference type="Gene3D" id="3.40.50.300">
    <property type="entry name" value="P-loop containing nucleotide triphosphate hydrolases"/>
    <property type="match status" value="1"/>
</dbReference>
<dbReference type="InterPro" id="IPR039421">
    <property type="entry name" value="Type_1_exporter"/>
</dbReference>
<evidence type="ECO:0000256" key="6">
    <source>
        <dbReference type="ARBA" id="ARBA00023136"/>
    </source>
</evidence>
<dbReference type="PROSITE" id="PS00211">
    <property type="entry name" value="ABC_TRANSPORTER_1"/>
    <property type="match status" value="1"/>
</dbReference>
<keyword evidence="5 7" id="KW-1133">Transmembrane helix</keyword>
<keyword evidence="3" id="KW-0547">Nucleotide-binding</keyword>
<dbReference type="PANTHER" id="PTHR43394:SF1">
    <property type="entry name" value="ATP-BINDING CASSETTE SUB-FAMILY B MEMBER 10, MITOCHONDRIAL"/>
    <property type="match status" value="1"/>
</dbReference>
<dbReference type="EMBL" id="CYTW01000001">
    <property type="protein sequence ID" value="CUJ84762.1"/>
    <property type="molecule type" value="Genomic_DNA"/>
</dbReference>
<dbReference type="AlphaFoldDB" id="A0A0P1I1N7"/>
<feature type="transmembrane region" description="Helical" evidence="7">
    <location>
        <begin position="135"/>
        <end position="157"/>
    </location>
</feature>
<dbReference type="CDD" id="cd03228">
    <property type="entry name" value="ABCC_MRP_Like"/>
    <property type="match status" value="1"/>
</dbReference>
<dbReference type="RefSeq" id="WP_058309656.1">
    <property type="nucleotide sequence ID" value="NZ_CYTW01000001.1"/>
</dbReference>
<feature type="domain" description="ABC transporter" evidence="8">
    <location>
        <begin position="341"/>
        <end position="548"/>
    </location>
</feature>
<feature type="transmembrane region" description="Helical" evidence="7">
    <location>
        <begin position="42"/>
        <end position="62"/>
    </location>
</feature>
<feature type="domain" description="ABC transmembrane type-1" evidence="9">
    <location>
        <begin position="22"/>
        <end position="309"/>
    </location>
</feature>
<name>A0A0P1I1N7_9RHOB</name>
<keyword evidence="4 10" id="KW-0067">ATP-binding</keyword>
<dbReference type="InterPro" id="IPR003439">
    <property type="entry name" value="ABC_transporter-like_ATP-bd"/>
</dbReference>
<dbReference type="SUPFAM" id="SSF52540">
    <property type="entry name" value="P-loop containing nucleoside triphosphate hydrolases"/>
    <property type="match status" value="1"/>
</dbReference>
<evidence type="ECO:0000256" key="3">
    <source>
        <dbReference type="ARBA" id="ARBA00022741"/>
    </source>
</evidence>
<comment type="subcellular location">
    <subcellularLocation>
        <location evidence="1">Cell membrane</location>
        <topology evidence="1">Multi-pass membrane protein</topology>
    </subcellularLocation>
</comment>
<dbReference type="STRING" id="1715693.PH7735_00410"/>
<keyword evidence="6 7" id="KW-0472">Membrane</keyword>
<dbReference type="InterPro" id="IPR003593">
    <property type="entry name" value="AAA+_ATPase"/>
</dbReference>
<feature type="transmembrane region" description="Helical" evidence="7">
    <location>
        <begin position="163"/>
        <end position="184"/>
    </location>
</feature>
<dbReference type="Gene3D" id="1.20.1560.10">
    <property type="entry name" value="ABC transporter type 1, transmembrane domain"/>
    <property type="match status" value="1"/>
</dbReference>
<keyword evidence="11" id="KW-1185">Reference proteome</keyword>
<dbReference type="SMART" id="SM00382">
    <property type="entry name" value="AAA"/>
    <property type="match status" value="1"/>
</dbReference>
<dbReference type="SUPFAM" id="SSF90123">
    <property type="entry name" value="ABC transporter transmembrane region"/>
    <property type="match status" value="1"/>
</dbReference>
<keyword evidence="2 7" id="KW-0812">Transmembrane</keyword>
<dbReference type="InterPro" id="IPR036640">
    <property type="entry name" value="ABC1_TM_sf"/>
</dbReference>
<evidence type="ECO:0000313" key="11">
    <source>
        <dbReference type="Proteomes" id="UP000051870"/>
    </source>
</evidence>
<proteinExistence type="predicted"/>
<gene>
    <name evidence="10" type="ORF">PH7735_00410</name>
</gene>
<dbReference type="InterPro" id="IPR011527">
    <property type="entry name" value="ABC1_TM_dom"/>
</dbReference>
<evidence type="ECO:0000259" key="8">
    <source>
        <dbReference type="PROSITE" id="PS50893"/>
    </source>
</evidence>
<dbReference type="PANTHER" id="PTHR43394">
    <property type="entry name" value="ATP-DEPENDENT PERMEASE MDL1, MITOCHONDRIAL"/>
    <property type="match status" value="1"/>
</dbReference>
<dbReference type="GO" id="GO:0016887">
    <property type="term" value="F:ATP hydrolysis activity"/>
    <property type="evidence" value="ECO:0007669"/>
    <property type="project" value="InterPro"/>
</dbReference>
<evidence type="ECO:0000313" key="10">
    <source>
        <dbReference type="EMBL" id="CUJ84762.1"/>
    </source>
</evidence>
<accession>A0A0P1I1N7</accession>
<evidence type="ECO:0000256" key="2">
    <source>
        <dbReference type="ARBA" id="ARBA00022692"/>
    </source>
</evidence>
<protein>
    <submittedName>
        <fullName evidence="10">Putative ABC transporter ATP-binding protein</fullName>
    </submittedName>
</protein>
<evidence type="ECO:0000256" key="1">
    <source>
        <dbReference type="ARBA" id="ARBA00004651"/>
    </source>
</evidence>
<dbReference type="Proteomes" id="UP000051870">
    <property type="component" value="Unassembled WGS sequence"/>
</dbReference>
<dbReference type="GO" id="GO:0005524">
    <property type="term" value="F:ATP binding"/>
    <property type="evidence" value="ECO:0007669"/>
    <property type="project" value="UniProtKB-KW"/>
</dbReference>
<dbReference type="InterPro" id="IPR027417">
    <property type="entry name" value="P-loop_NTPase"/>
</dbReference>
<dbReference type="GO" id="GO:0015421">
    <property type="term" value="F:ABC-type oligopeptide transporter activity"/>
    <property type="evidence" value="ECO:0007669"/>
    <property type="project" value="TreeGrafter"/>
</dbReference>
<organism evidence="10 11">
    <name type="scientific">Shimia thalassica</name>
    <dbReference type="NCBI Taxonomy" id="1715693"/>
    <lineage>
        <taxon>Bacteria</taxon>
        <taxon>Pseudomonadati</taxon>
        <taxon>Pseudomonadota</taxon>
        <taxon>Alphaproteobacteria</taxon>
        <taxon>Rhodobacterales</taxon>
        <taxon>Roseobacteraceae</taxon>
    </lineage>
</organism>
<feature type="transmembrane region" description="Helical" evidence="7">
    <location>
        <begin position="280"/>
        <end position="300"/>
    </location>
</feature>
<dbReference type="PROSITE" id="PS50893">
    <property type="entry name" value="ABC_TRANSPORTER_2"/>
    <property type="match status" value="1"/>
</dbReference>
<reference evidence="11" key="1">
    <citation type="submission" date="2015-09" db="EMBL/GenBank/DDBJ databases">
        <authorList>
            <person name="Rodrigo-Torres Lidia"/>
            <person name="Arahal R.David."/>
        </authorList>
    </citation>
    <scope>NUCLEOTIDE SEQUENCE [LARGE SCALE GENOMIC DNA]</scope>
    <source>
        <strain evidence="11">CECT 7735</strain>
    </source>
</reference>